<evidence type="ECO:0000313" key="4">
    <source>
        <dbReference type="Proteomes" id="UP000722989"/>
    </source>
</evidence>
<dbReference type="SUPFAM" id="SSF55347">
    <property type="entry name" value="Glyceraldehyde-3-phosphate dehydrogenase-like, C-terminal domain"/>
    <property type="match status" value="1"/>
</dbReference>
<dbReference type="Proteomes" id="UP000722989">
    <property type="component" value="Unassembled WGS sequence"/>
</dbReference>
<dbReference type="Pfam" id="PF01408">
    <property type="entry name" value="GFO_IDH_MocA"/>
    <property type="match status" value="1"/>
</dbReference>
<dbReference type="InterPro" id="IPR055170">
    <property type="entry name" value="GFO_IDH_MocA-like_dom"/>
</dbReference>
<dbReference type="SUPFAM" id="SSF51735">
    <property type="entry name" value="NAD(P)-binding Rossmann-fold domains"/>
    <property type="match status" value="1"/>
</dbReference>
<name>A0ABX0XVC8_9ACTN</name>
<dbReference type="PANTHER" id="PTHR43377:SF1">
    <property type="entry name" value="BILIVERDIN REDUCTASE A"/>
    <property type="match status" value="1"/>
</dbReference>
<sequence length="336" mass="35256">MRSEAVSPGPRVGIIGTGFMGTTHAAAWHAIGATPSAFLDRQGADDALPRQYGAEVFTELDAFLGAVDVVDICAPTHLHADLALAAAAAGKPTLCEKPLSLDVAEGMRVIDAFDRASVPLQVAHLLRFSPEYRAVRDAVVNGEIGRPAVLRLSRLSFAPDRGADSWFADESRSGGLFFDLMIHDLDYARWVAGDVVSVYARSVGGAKDHGIAILKHASGAITHVEASWANPAPVFRTLLEVAGSRGMITFSSDNTSPLTLRLHKKAEDVTTGLGDVALAANPFEVELQHFLDVVAGARQPVLTALDGLAAVQLADAARRSARTGQPVSISPLGGGA</sequence>
<dbReference type="InterPro" id="IPR036291">
    <property type="entry name" value="NAD(P)-bd_dom_sf"/>
</dbReference>
<comment type="caution">
    <text evidence="3">The sequence shown here is derived from an EMBL/GenBank/DDBJ whole genome shotgun (WGS) entry which is preliminary data.</text>
</comment>
<protein>
    <submittedName>
        <fullName evidence="3">Gfo/Idh/MocA family oxidoreductase</fullName>
    </submittedName>
</protein>
<organism evidence="3 4">
    <name type="scientific">Planosporangium thailandense</name>
    <dbReference type="NCBI Taxonomy" id="765197"/>
    <lineage>
        <taxon>Bacteria</taxon>
        <taxon>Bacillati</taxon>
        <taxon>Actinomycetota</taxon>
        <taxon>Actinomycetes</taxon>
        <taxon>Micromonosporales</taxon>
        <taxon>Micromonosporaceae</taxon>
        <taxon>Planosporangium</taxon>
    </lineage>
</organism>
<feature type="domain" description="Gfo/Idh/MocA-like oxidoreductase N-terminal" evidence="1">
    <location>
        <begin position="11"/>
        <end position="124"/>
    </location>
</feature>
<dbReference type="Gene3D" id="3.40.50.720">
    <property type="entry name" value="NAD(P)-binding Rossmann-like Domain"/>
    <property type="match status" value="1"/>
</dbReference>
<reference evidence="3 4" key="1">
    <citation type="submission" date="2020-03" db="EMBL/GenBank/DDBJ databases">
        <title>WGS of the type strain of Planosporangium spp.</title>
        <authorList>
            <person name="Thawai C."/>
        </authorList>
    </citation>
    <scope>NUCLEOTIDE SEQUENCE [LARGE SCALE GENOMIC DNA]</scope>
    <source>
        <strain evidence="3 4">TBRC 5610</strain>
    </source>
</reference>
<dbReference type="Pfam" id="PF22725">
    <property type="entry name" value="GFO_IDH_MocA_C3"/>
    <property type="match status" value="1"/>
</dbReference>
<evidence type="ECO:0000259" key="2">
    <source>
        <dbReference type="Pfam" id="PF22725"/>
    </source>
</evidence>
<evidence type="ECO:0000313" key="3">
    <source>
        <dbReference type="EMBL" id="NJC69975.1"/>
    </source>
</evidence>
<keyword evidence="4" id="KW-1185">Reference proteome</keyword>
<dbReference type="EMBL" id="JAATVY010000004">
    <property type="protein sequence ID" value="NJC69975.1"/>
    <property type="molecule type" value="Genomic_DNA"/>
</dbReference>
<gene>
    <name evidence="3" type="ORF">HC031_09655</name>
</gene>
<dbReference type="InterPro" id="IPR051450">
    <property type="entry name" value="Gfo/Idh/MocA_Oxidoreductases"/>
</dbReference>
<dbReference type="Gene3D" id="3.30.360.10">
    <property type="entry name" value="Dihydrodipicolinate Reductase, domain 2"/>
    <property type="match status" value="1"/>
</dbReference>
<evidence type="ECO:0000259" key="1">
    <source>
        <dbReference type="Pfam" id="PF01408"/>
    </source>
</evidence>
<dbReference type="PANTHER" id="PTHR43377">
    <property type="entry name" value="BILIVERDIN REDUCTASE A"/>
    <property type="match status" value="1"/>
</dbReference>
<proteinExistence type="predicted"/>
<feature type="domain" description="GFO/IDH/MocA-like oxidoreductase" evidence="2">
    <location>
        <begin position="132"/>
        <end position="248"/>
    </location>
</feature>
<dbReference type="InterPro" id="IPR000683">
    <property type="entry name" value="Gfo/Idh/MocA-like_OxRdtase_N"/>
</dbReference>
<accession>A0ABX0XVC8</accession>